<keyword evidence="3" id="KW-1185">Reference proteome</keyword>
<accession>A0A5B9PDF0</accession>
<dbReference type="KEGG" id="mff:MFFC18_30150"/>
<gene>
    <name evidence="2" type="ORF">MFFC18_30150</name>
</gene>
<sequence>MWKQQTPQPSQDTTGKLELDSEAGVDMEEL</sequence>
<dbReference type="Proteomes" id="UP000322214">
    <property type="component" value="Chromosome"/>
</dbReference>
<protein>
    <submittedName>
        <fullName evidence="2">Uncharacterized protein</fullName>
    </submittedName>
</protein>
<evidence type="ECO:0000256" key="1">
    <source>
        <dbReference type="SAM" id="MobiDB-lite"/>
    </source>
</evidence>
<proteinExistence type="predicted"/>
<feature type="compositionally biased region" description="Polar residues" evidence="1">
    <location>
        <begin position="1"/>
        <end position="14"/>
    </location>
</feature>
<reference evidence="2 3" key="1">
    <citation type="submission" date="2019-08" db="EMBL/GenBank/DDBJ databases">
        <title>Deep-cultivation of Planctomycetes and their phenomic and genomic characterization uncovers novel biology.</title>
        <authorList>
            <person name="Wiegand S."/>
            <person name="Jogler M."/>
            <person name="Boedeker C."/>
            <person name="Pinto D."/>
            <person name="Vollmers J."/>
            <person name="Rivas-Marin E."/>
            <person name="Kohn T."/>
            <person name="Peeters S.H."/>
            <person name="Heuer A."/>
            <person name="Rast P."/>
            <person name="Oberbeckmann S."/>
            <person name="Bunk B."/>
            <person name="Jeske O."/>
            <person name="Meyerdierks A."/>
            <person name="Storesund J.E."/>
            <person name="Kallscheuer N."/>
            <person name="Luecker S."/>
            <person name="Lage O.M."/>
            <person name="Pohl T."/>
            <person name="Merkel B.J."/>
            <person name="Hornburger P."/>
            <person name="Mueller R.-W."/>
            <person name="Bruemmer F."/>
            <person name="Labrenz M."/>
            <person name="Spormann A.M."/>
            <person name="Op den Camp H."/>
            <person name="Overmann J."/>
            <person name="Amann R."/>
            <person name="Jetten M.S.M."/>
            <person name="Mascher T."/>
            <person name="Medema M.H."/>
            <person name="Devos D.P."/>
            <person name="Kaster A.-K."/>
            <person name="Ovreas L."/>
            <person name="Rohde M."/>
            <person name="Galperin M.Y."/>
            <person name="Jogler C."/>
        </authorList>
    </citation>
    <scope>NUCLEOTIDE SEQUENCE [LARGE SCALE GENOMIC DNA]</scope>
    <source>
        <strain evidence="2 3">FC18</strain>
    </source>
</reference>
<name>A0A5B9PDF0_9BACT</name>
<evidence type="ECO:0000313" key="2">
    <source>
        <dbReference type="EMBL" id="QEG23120.1"/>
    </source>
</evidence>
<feature type="region of interest" description="Disordered" evidence="1">
    <location>
        <begin position="1"/>
        <end position="30"/>
    </location>
</feature>
<dbReference type="EMBL" id="CP042912">
    <property type="protein sequence ID" value="QEG23120.1"/>
    <property type="molecule type" value="Genomic_DNA"/>
</dbReference>
<organism evidence="2 3">
    <name type="scientific">Mariniblastus fucicola</name>
    <dbReference type="NCBI Taxonomy" id="980251"/>
    <lineage>
        <taxon>Bacteria</taxon>
        <taxon>Pseudomonadati</taxon>
        <taxon>Planctomycetota</taxon>
        <taxon>Planctomycetia</taxon>
        <taxon>Pirellulales</taxon>
        <taxon>Pirellulaceae</taxon>
        <taxon>Mariniblastus</taxon>
    </lineage>
</organism>
<evidence type="ECO:0000313" key="3">
    <source>
        <dbReference type="Proteomes" id="UP000322214"/>
    </source>
</evidence>
<feature type="compositionally biased region" description="Acidic residues" evidence="1">
    <location>
        <begin position="20"/>
        <end position="30"/>
    </location>
</feature>
<dbReference type="AlphaFoldDB" id="A0A5B9PDF0"/>
<dbReference type="STRING" id="980251.GCA_001642875_03944"/>